<protein>
    <submittedName>
        <fullName evidence="2">Uncharacterized protein</fullName>
    </submittedName>
</protein>
<organism evidence="2 3">
    <name type="scientific">Microcoleus asticus IPMA8</name>
    <dbReference type="NCBI Taxonomy" id="2563858"/>
    <lineage>
        <taxon>Bacteria</taxon>
        <taxon>Bacillati</taxon>
        <taxon>Cyanobacteriota</taxon>
        <taxon>Cyanophyceae</taxon>
        <taxon>Oscillatoriophycideae</taxon>
        <taxon>Oscillatoriales</taxon>
        <taxon>Microcoleaceae</taxon>
        <taxon>Microcoleus</taxon>
        <taxon>Microcoleus asticus</taxon>
    </lineage>
</organism>
<accession>A0ABX2CXQ4</accession>
<proteinExistence type="predicted"/>
<name>A0ABX2CXQ4_9CYAN</name>
<evidence type="ECO:0000313" key="3">
    <source>
        <dbReference type="Proteomes" id="UP000702425"/>
    </source>
</evidence>
<dbReference type="Proteomes" id="UP000702425">
    <property type="component" value="Unassembled WGS sequence"/>
</dbReference>
<evidence type="ECO:0000313" key="2">
    <source>
        <dbReference type="EMBL" id="NQE35169.1"/>
    </source>
</evidence>
<comment type="caution">
    <text evidence="2">The sequence shown here is derived from an EMBL/GenBank/DDBJ whole genome shotgun (WGS) entry which is preliminary data.</text>
</comment>
<feature type="region of interest" description="Disordered" evidence="1">
    <location>
        <begin position="18"/>
        <end position="48"/>
    </location>
</feature>
<evidence type="ECO:0000256" key="1">
    <source>
        <dbReference type="SAM" id="MobiDB-lite"/>
    </source>
</evidence>
<sequence length="67" mass="7440">MRAIGKLSHISLFIFPAKSGRQKEQGTTKTLPLSPYPPTPTPPHSPSYAKLTVKVSVNFTQNYKQNL</sequence>
<keyword evidence="3" id="KW-1185">Reference proteome</keyword>
<feature type="compositionally biased region" description="Pro residues" evidence="1">
    <location>
        <begin position="34"/>
        <end position="45"/>
    </location>
</feature>
<dbReference type="EMBL" id="SRRZ01000049">
    <property type="protein sequence ID" value="NQE35169.1"/>
    <property type="molecule type" value="Genomic_DNA"/>
</dbReference>
<reference evidence="2 3" key="1">
    <citation type="journal article" date="2020" name="Sci. Rep.">
        <title>A novel cyanobacterial geosmin producer, revising GeoA distribution and dispersion patterns in Bacteria.</title>
        <authorList>
            <person name="Churro C."/>
            <person name="Semedo-Aguiar A.P."/>
            <person name="Silva A.D."/>
            <person name="Pereira-Leal J.B."/>
            <person name="Leite R.B."/>
        </authorList>
    </citation>
    <scope>NUCLEOTIDE SEQUENCE [LARGE SCALE GENOMIC DNA]</scope>
    <source>
        <strain evidence="2 3">IPMA8</strain>
    </source>
</reference>
<gene>
    <name evidence="2" type="ORF">E5S67_02899</name>
</gene>